<reference evidence="1 2" key="1">
    <citation type="submission" date="2015-09" db="EMBL/GenBank/DDBJ databases">
        <authorList>
            <person name="Jackson K.R."/>
            <person name="Lunt B.L."/>
            <person name="Fisher J.N.B."/>
            <person name="Gardner A.V."/>
            <person name="Bailey M.E."/>
            <person name="Deus L.M."/>
            <person name="Earl A.S."/>
            <person name="Gibby P.D."/>
            <person name="Hartmann K.A."/>
            <person name="Liu J.E."/>
            <person name="Manci A.M."/>
            <person name="Nielsen D.A."/>
            <person name="Solomon M.B."/>
            <person name="Breakwell D.P."/>
            <person name="Burnett S.H."/>
            <person name="Grose J.H."/>
        </authorList>
    </citation>
    <scope>NUCLEOTIDE SEQUENCE [LARGE SCALE GENOMIC DNA]</scope>
    <source>
        <strain evidence="1 2">16</strain>
    </source>
</reference>
<comment type="caution">
    <text evidence="1">The sequence shown here is derived from an EMBL/GenBank/DDBJ whole genome shotgun (WGS) entry which is preliminary data.</text>
</comment>
<dbReference type="Proteomes" id="UP000048984">
    <property type="component" value="Unassembled WGS sequence"/>
</dbReference>
<protein>
    <submittedName>
        <fullName evidence="1">Uncharacterized protein</fullName>
    </submittedName>
</protein>
<keyword evidence="2" id="KW-1185">Reference proteome</keyword>
<proteinExistence type="predicted"/>
<evidence type="ECO:0000313" key="1">
    <source>
        <dbReference type="EMBL" id="KPL53023.1"/>
    </source>
</evidence>
<evidence type="ECO:0000313" key="2">
    <source>
        <dbReference type="Proteomes" id="UP000048984"/>
    </source>
</evidence>
<accession>A0A0P6W3P3</accession>
<dbReference type="EMBL" id="LJYW01000001">
    <property type="protein sequence ID" value="KPL53023.1"/>
    <property type="molecule type" value="Genomic_DNA"/>
</dbReference>
<reference evidence="1 2" key="2">
    <citation type="submission" date="2015-10" db="EMBL/GenBank/DDBJ databases">
        <title>Draft Genome Sequence of Prosthecomicrobium hirschii ATCC 27832.</title>
        <authorList>
            <person name="Daniel J."/>
            <person name="Givan S.A."/>
            <person name="Brun Y.V."/>
            <person name="Brown P.J."/>
        </authorList>
    </citation>
    <scope>NUCLEOTIDE SEQUENCE [LARGE SCALE GENOMIC DNA]</scope>
    <source>
        <strain evidence="1 2">16</strain>
    </source>
</reference>
<dbReference type="AlphaFoldDB" id="A0A0P6W3P3"/>
<sequence length="194" mass="20510">MWTTAALTAPRLGPILDAVRGFPSSLLGAGVSVAVRQPAEAPAGAPAASETGERVWQPDFSEAAAAFISRRSRIAADALANADRRSRDDLVEFEMLLQFSIARGVRTHIVDLSILRHSFAINRTARLVTFKNALERLRGFGIRNGQPTCPVHYAGDREPVIRVLGYNPAADDGDRGAASAGSIPAAPPVVAMAG</sequence>
<gene>
    <name evidence="1" type="ORF">ABB55_13005</name>
</gene>
<name>A0A0P6W3P3_9HYPH</name>
<organism evidence="1 2">
    <name type="scientific">Prosthecodimorpha hirschii</name>
    <dbReference type="NCBI Taxonomy" id="665126"/>
    <lineage>
        <taxon>Bacteria</taxon>
        <taxon>Pseudomonadati</taxon>
        <taxon>Pseudomonadota</taxon>
        <taxon>Alphaproteobacteria</taxon>
        <taxon>Hyphomicrobiales</taxon>
        <taxon>Ancalomicrobiaceae</taxon>
        <taxon>Prosthecodimorpha</taxon>
    </lineage>
</organism>